<dbReference type="EMBL" id="JBFXLT010000115">
    <property type="protein sequence ID" value="KAL2808330.1"/>
    <property type="molecule type" value="Genomic_DNA"/>
</dbReference>
<proteinExistence type="predicted"/>
<dbReference type="Proteomes" id="UP001610334">
    <property type="component" value="Unassembled WGS sequence"/>
</dbReference>
<reference evidence="2 3" key="1">
    <citation type="submission" date="2024-07" db="EMBL/GenBank/DDBJ databases">
        <title>Section-level genome sequencing and comparative genomics of Aspergillus sections Usti and Cavernicolus.</title>
        <authorList>
            <consortium name="Lawrence Berkeley National Laboratory"/>
            <person name="Nybo J.L."/>
            <person name="Vesth T.C."/>
            <person name="Theobald S."/>
            <person name="Frisvad J.C."/>
            <person name="Larsen T.O."/>
            <person name="Kjaerboelling I."/>
            <person name="Rothschild-Mancinelli K."/>
            <person name="Lyhne E.K."/>
            <person name="Kogle M.E."/>
            <person name="Barry K."/>
            <person name="Clum A."/>
            <person name="Na H."/>
            <person name="Ledsgaard L."/>
            <person name="Lin J."/>
            <person name="Lipzen A."/>
            <person name="Kuo A."/>
            <person name="Riley R."/>
            <person name="Mondo S."/>
            <person name="Labutti K."/>
            <person name="Haridas S."/>
            <person name="Pangalinan J."/>
            <person name="Salamov A.A."/>
            <person name="Simmons B.A."/>
            <person name="Magnuson J.K."/>
            <person name="Chen J."/>
            <person name="Drula E."/>
            <person name="Henrissat B."/>
            <person name="Wiebenga A."/>
            <person name="Lubbers R.J."/>
            <person name="Gomes A.C."/>
            <person name="Makela M.R."/>
            <person name="Stajich J."/>
            <person name="Grigoriev I.V."/>
            <person name="Mortensen U.H."/>
            <person name="De Vries R.P."/>
            <person name="Baker S.E."/>
            <person name="Andersen M.R."/>
        </authorList>
    </citation>
    <scope>NUCLEOTIDE SEQUENCE [LARGE SCALE GENOMIC DNA]</scope>
    <source>
        <strain evidence="2 3">CBS 588.65</strain>
    </source>
</reference>
<feature type="region of interest" description="Disordered" evidence="1">
    <location>
        <begin position="1"/>
        <end position="101"/>
    </location>
</feature>
<accession>A0ABR4GYQ9</accession>
<organism evidence="2 3">
    <name type="scientific">Aspergillus granulosus</name>
    <dbReference type="NCBI Taxonomy" id="176169"/>
    <lineage>
        <taxon>Eukaryota</taxon>
        <taxon>Fungi</taxon>
        <taxon>Dikarya</taxon>
        <taxon>Ascomycota</taxon>
        <taxon>Pezizomycotina</taxon>
        <taxon>Eurotiomycetes</taxon>
        <taxon>Eurotiomycetidae</taxon>
        <taxon>Eurotiales</taxon>
        <taxon>Aspergillaceae</taxon>
        <taxon>Aspergillus</taxon>
        <taxon>Aspergillus subgen. Nidulantes</taxon>
    </lineage>
</organism>
<sequence length="101" mass="11040">MDSSEANSLAARAEQDLNSYQTKQGIGPQSDSTIDSGVNEMVDRKFPQATSVRYGREGVPTASGRKPIPEDEGGMRDDRGRLAQSQHFEGHGGPEDKFDRE</sequence>
<evidence type="ECO:0000313" key="2">
    <source>
        <dbReference type="EMBL" id="KAL2808330.1"/>
    </source>
</evidence>
<keyword evidence="3" id="KW-1185">Reference proteome</keyword>
<name>A0ABR4GYQ9_9EURO</name>
<feature type="compositionally biased region" description="Polar residues" evidence="1">
    <location>
        <begin position="16"/>
        <end position="36"/>
    </location>
</feature>
<evidence type="ECO:0000256" key="1">
    <source>
        <dbReference type="SAM" id="MobiDB-lite"/>
    </source>
</evidence>
<feature type="compositionally biased region" description="Basic and acidic residues" evidence="1">
    <location>
        <begin position="88"/>
        <end position="101"/>
    </location>
</feature>
<evidence type="ECO:0000313" key="3">
    <source>
        <dbReference type="Proteomes" id="UP001610334"/>
    </source>
</evidence>
<gene>
    <name evidence="2" type="ORF">BJX63DRAFT_409684</name>
</gene>
<evidence type="ECO:0008006" key="4">
    <source>
        <dbReference type="Google" id="ProtNLM"/>
    </source>
</evidence>
<comment type="caution">
    <text evidence="2">The sequence shown here is derived from an EMBL/GenBank/DDBJ whole genome shotgun (WGS) entry which is preliminary data.</text>
</comment>
<protein>
    <recommendedName>
        <fullName evidence="4">SMP domain-containing protein</fullName>
    </recommendedName>
</protein>
<feature type="compositionally biased region" description="Basic and acidic residues" evidence="1">
    <location>
        <begin position="67"/>
        <end position="81"/>
    </location>
</feature>